<dbReference type="InterPro" id="IPR000719">
    <property type="entry name" value="Prot_kinase_dom"/>
</dbReference>
<dbReference type="InterPro" id="IPR036097">
    <property type="entry name" value="HisK_dim/P_sf"/>
</dbReference>
<evidence type="ECO:0000256" key="1">
    <source>
        <dbReference type="ARBA" id="ARBA00000085"/>
    </source>
</evidence>
<dbReference type="InterPro" id="IPR011009">
    <property type="entry name" value="Kinase-like_dom_sf"/>
</dbReference>
<sequence>MLDERLAYRPIDYDQSIDEGWLNRCDITRLGQEGELTYFRLCDPGTGQAWIAVRAPIESPAACQRLERDYRLRLDPEWAVMPSAYVRSAEGPLLVYPGGRSVADLIAQGPAALPGFLDIAVKAASALALAHAANVLHGALQPAHICVQHAQRVRLGGFRADAHALISEQGAPIGNWSYLAPEQICPLGSSSDQRSDIYALGAILYQLLLGELPLAGRDTLHWRQLHAGVQPRAAIEVDNRVPQPLSRILAKALAKEPDARYQTARALAVDFAHCQRQWLAAQAIEDFEPGSADPLSPNHERLYGRTAEQKVITLLLKALRRDSAPQALFIKGATGMGKSSLVQAALKGGAEGYWASGKCNSLERAVPYGPWIEILGSLTTQLLAKNRDDLDALRREILRRIKGRGRLLGKLAPDLKLVIGPMAEFPEKPTRLALQKELRAIVEFLQVFSRPGRTLALFLDDMQWADDATLHLLDELLEQAPSNLLLIFARRSDAPPGSKPLVTPASIRSTTLDLRPLTVGAVMEMISERYHAAPDAALQLAELVHAKTAGNPFFIHQILGAMVEDQLFTFDTQTMRWSWSLPAVAQHRYADNVADLMVHRLARLPEAQRTVLRFASAAGGRCDERLLRRMLPLPAEQLAEQLKALIGAGFLLPGHKALVFSHDRVLDAAYALTPSRERPALHAHIAQTMRAAWQTAQHDAVFEIANQVQLASPHAFAASDCEGFLVLLQEAALRARDNAAYEQAAGYLQAADELLRLGITLGSQANHAFTIACLAAECDMQLSRMPQAEVRILECHQRALSALDKARVCKLEARLHTLRSDYPAAIACAIGGLELLGITLAQGIHPEQVEAAYGRVHALIENKGRHCLESLPRADSEDAAVAIALLATLSSSFFVKDDLCFLHLAKIMELSLLHGVAPGSTYGLAWFGVMAAERFAAYHDGHAYCLAALKLIERHGFEADLTSALLALDQVSAWTAPMEFARRTALEAVESPRLSGDLAMACYARNHLVSDSLFMGQPLQEVSGEVEQGLGTVRGYGYSDVEHILLAQQAFVAVMTGSSGRVGLASRLGCEAPAEARVHSIKSCTTLFFKHLYAGMSAFYLGDINQAVHLLASAGSHAWAAPAHINLADYHLFRGLTLGSPEAPGSAMGKLAALHELRERFATWASFNPVTFRNKLLLIEGVIAKLSGDGLAAIRCFDQAQIAATAAGFIHEQALAHEQLAEVCIPSGLISGANLHLRIARDCFHIWGATGKVRQLETLHPFLRTQPVQETYRSASQARLDLEVGLEAARALSEEVLLEGLIETLMGHLTQHSGADHGALLIVSGAEFQMAALAYIDDAGLHVRMDNCQKFLTQAPLSIINATLRTKKPMVLNDALSDCPEAFRQELHARNARSVLCLPLLLQGVLIGLVYLENRLVPNLFGSQRLAMLEILASQAAVSLQTAKFYTRLAEDNQSRAQMEAELRRSRAELARSAHLQVMNELSASIAHEISQPLLGIAANAAASLRWLKRGQPDLEEAIAGLEDIRNDSERAANIVRALRSLAKQSPMQLKPVKLDALILEVVRLTSSDALKGGVKVQTRLQAATSLMADPVQLQQLIYNLITNALEALAGFRDDGLLRITSAVVEAGVEICVDDNGPGIAPEELERVFGAFYTTKSGGLGMGLAICSSVIQAHGGQLQAQVSELGGCRIRLTVPVRADD</sequence>
<dbReference type="SUPFAM" id="SSF47384">
    <property type="entry name" value="Homodimeric domain of signal transducing histidine kinase"/>
    <property type="match status" value="1"/>
</dbReference>
<dbReference type="Gene3D" id="3.40.50.300">
    <property type="entry name" value="P-loop containing nucleotide triphosphate hydrolases"/>
    <property type="match status" value="1"/>
</dbReference>
<dbReference type="InterPro" id="IPR003018">
    <property type="entry name" value="GAF"/>
</dbReference>
<proteinExistence type="predicted"/>
<keyword evidence="3" id="KW-0597">Phosphoprotein</keyword>
<dbReference type="Pfam" id="PF00069">
    <property type="entry name" value="Pkinase"/>
    <property type="match status" value="1"/>
</dbReference>
<evidence type="ECO:0000259" key="4">
    <source>
        <dbReference type="PROSITE" id="PS50011"/>
    </source>
</evidence>
<evidence type="ECO:0000313" key="7">
    <source>
        <dbReference type="Proteomes" id="UP001377692"/>
    </source>
</evidence>
<feature type="domain" description="Protein kinase" evidence="4">
    <location>
        <begin position="1"/>
        <end position="279"/>
    </location>
</feature>
<dbReference type="PRINTS" id="PR00344">
    <property type="entry name" value="BCTRLSENSOR"/>
</dbReference>
<dbReference type="SUPFAM" id="SSF56112">
    <property type="entry name" value="Protein kinase-like (PK-like)"/>
    <property type="match status" value="1"/>
</dbReference>
<dbReference type="Gene3D" id="1.10.287.130">
    <property type="match status" value="1"/>
</dbReference>
<dbReference type="InterPro" id="IPR041664">
    <property type="entry name" value="AAA_16"/>
</dbReference>
<accession>A0ABU8R7Y1</accession>
<evidence type="ECO:0000256" key="2">
    <source>
        <dbReference type="ARBA" id="ARBA00012438"/>
    </source>
</evidence>
<organism evidence="6 7">
    <name type="scientific">Pseudomonas kermanshahensis</name>
    <dbReference type="NCBI Taxonomy" id="2745482"/>
    <lineage>
        <taxon>Bacteria</taxon>
        <taxon>Pseudomonadati</taxon>
        <taxon>Pseudomonadota</taxon>
        <taxon>Gammaproteobacteria</taxon>
        <taxon>Pseudomonadales</taxon>
        <taxon>Pseudomonadaceae</taxon>
        <taxon>Pseudomonas</taxon>
    </lineage>
</organism>
<dbReference type="SMART" id="SM00387">
    <property type="entry name" value="HATPase_c"/>
    <property type="match status" value="1"/>
</dbReference>
<dbReference type="EC" id="2.7.13.3" evidence="2"/>
<dbReference type="CDD" id="cd00082">
    <property type="entry name" value="HisKA"/>
    <property type="match status" value="1"/>
</dbReference>
<evidence type="ECO:0000259" key="5">
    <source>
        <dbReference type="PROSITE" id="PS50109"/>
    </source>
</evidence>
<dbReference type="InterPro" id="IPR036890">
    <property type="entry name" value="HATPase_C_sf"/>
</dbReference>
<dbReference type="InterPro" id="IPR029016">
    <property type="entry name" value="GAF-like_dom_sf"/>
</dbReference>
<dbReference type="PANTHER" id="PTHR43642">
    <property type="entry name" value="HYBRID SIGNAL TRANSDUCTION HISTIDINE KINASE G"/>
    <property type="match status" value="1"/>
</dbReference>
<name>A0ABU8R7Y1_9PSED</name>
<evidence type="ECO:0000313" key="6">
    <source>
        <dbReference type="EMBL" id="MEJ5905988.1"/>
    </source>
</evidence>
<dbReference type="PROSITE" id="PS50109">
    <property type="entry name" value="HIS_KIN"/>
    <property type="match status" value="1"/>
</dbReference>
<dbReference type="InterPro" id="IPR003661">
    <property type="entry name" value="HisK_dim/P_dom"/>
</dbReference>
<keyword evidence="7" id="KW-1185">Reference proteome</keyword>
<dbReference type="PROSITE" id="PS50011">
    <property type="entry name" value="PROTEIN_KINASE_DOM"/>
    <property type="match status" value="1"/>
</dbReference>
<dbReference type="InterPro" id="IPR027417">
    <property type="entry name" value="P-loop_NTPase"/>
</dbReference>
<dbReference type="InterPro" id="IPR003594">
    <property type="entry name" value="HATPase_dom"/>
</dbReference>
<dbReference type="InterPro" id="IPR004358">
    <property type="entry name" value="Sig_transdc_His_kin-like_C"/>
</dbReference>
<evidence type="ECO:0000256" key="3">
    <source>
        <dbReference type="ARBA" id="ARBA00022553"/>
    </source>
</evidence>
<dbReference type="SMART" id="SM00220">
    <property type="entry name" value="S_TKc"/>
    <property type="match status" value="1"/>
</dbReference>
<dbReference type="SUPFAM" id="SSF55781">
    <property type="entry name" value="GAF domain-like"/>
    <property type="match status" value="1"/>
</dbReference>
<dbReference type="SMART" id="SM00065">
    <property type="entry name" value="GAF"/>
    <property type="match status" value="1"/>
</dbReference>
<dbReference type="InterPro" id="IPR005467">
    <property type="entry name" value="His_kinase_dom"/>
</dbReference>
<dbReference type="InterPro" id="IPR053159">
    <property type="entry name" value="Hybrid_Histidine_Kinase"/>
</dbReference>
<dbReference type="Gene3D" id="3.30.450.40">
    <property type="match status" value="1"/>
</dbReference>
<dbReference type="Pfam" id="PF02518">
    <property type="entry name" value="HATPase_c"/>
    <property type="match status" value="1"/>
</dbReference>
<protein>
    <recommendedName>
        <fullName evidence="2">histidine kinase</fullName>
        <ecNumber evidence="2">2.7.13.3</ecNumber>
    </recommendedName>
</protein>
<comment type="caution">
    <text evidence="6">The sequence shown here is derived from an EMBL/GenBank/DDBJ whole genome shotgun (WGS) entry which is preliminary data.</text>
</comment>
<dbReference type="RefSeq" id="WP_339549735.1">
    <property type="nucleotide sequence ID" value="NZ_JBBHLD010000012.1"/>
</dbReference>
<dbReference type="Gene3D" id="3.30.565.10">
    <property type="entry name" value="Histidine kinase-like ATPase, C-terminal domain"/>
    <property type="match status" value="1"/>
</dbReference>
<dbReference type="Proteomes" id="UP001377692">
    <property type="component" value="Unassembled WGS sequence"/>
</dbReference>
<dbReference type="Pfam" id="PF13191">
    <property type="entry name" value="AAA_16"/>
    <property type="match status" value="1"/>
</dbReference>
<dbReference type="EMBL" id="JBBHLD010000012">
    <property type="protein sequence ID" value="MEJ5905988.1"/>
    <property type="molecule type" value="Genomic_DNA"/>
</dbReference>
<dbReference type="Gene3D" id="1.10.510.10">
    <property type="entry name" value="Transferase(Phosphotransferase) domain 1"/>
    <property type="match status" value="1"/>
</dbReference>
<feature type="domain" description="Histidine kinase" evidence="5">
    <location>
        <begin position="1485"/>
        <end position="1698"/>
    </location>
</feature>
<dbReference type="Pfam" id="PF01590">
    <property type="entry name" value="GAF"/>
    <property type="match status" value="1"/>
</dbReference>
<dbReference type="PANTHER" id="PTHR43642:SF1">
    <property type="entry name" value="HYBRID SIGNAL TRANSDUCTION HISTIDINE KINASE G"/>
    <property type="match status" value="1"/>
</dbReference>
<reference evidence="6 7" key="1">
    <citation type="submission" date="2024-02" db="EMBL/GenBank/DDBJ databases">
        <title>Identification of pathogenicity and growth-promoting functions of Pseudomonas putida variants.</title>
        <authorList>
            <person name="Sun J."/>
        </authorList>
    </citation>
    <scope>NUCLEOTIDE SEQUENCE [LARGE SCALE GENOMIC DNA]</scope>
    <source>
        <strain evidence="6 7">A04</strain>
    </source>
</reference>
<dbReference type="SUPFAM" id="SSF52540">
    <property type="entry name" value="P-loop containing nucleoside triphosphate hydrolases"/>
    <property type="match status" value="1"/>
</dbReference>
<comment type="catalytic activity">
    <reaction evidence="1">
        <text>ATP + protein L-histidine = ADP + protein N-phospho-L-histidine.</text>
        <dbReference type="EC" id="2.7.13.3"/>
    </reaction>
</comment>
<dbReference type="SUPFAM" id="SSF55874">
    <property type="entry name" value="ATPase domain of HSP90 chaperone/DNA topoisomerase II/histidine kinase"/>
    <property type="match status" value="1"/>
</dbReference>
<gene>
    <name evidence="6" type="ORF">V7V80_14960</name>
</gene>